<feature type="transmembrane region" description="Helical" evidence="2">
    <location>
        <begin position="176"/>
        <end position="198"/>
    </location>
</feature>
<dbReference type="SUPFAM" id="SSF103481">
    <property type="entry name" value="Multidrug resistance efflux transporter EmrE"/>
    <property type="match status" value="2"/>
</dbReference>
<feature type="transmembrane region" description="Helical" evidence="2">
    <location>
        <begin position="204"/>
        <end position="225"/>
    </location>
</feature>
<keyword evidence="2" id="KW-1133">Transmembrane helix</keyword>
<feature type="transmembrane region" description="Helical" evidence="2">
    <location>
        <begin position="84"/>
        <end position="105"/>
    </location>
</feature>
<dbReference type="AlphaFoldDB" id="A0A239FRX2"/>
<feature type="transmembrane region" description="Helical" evidence="2">
    <location>
        <begin position="26"/>
        <end position="48"/>
    </location>
</feature>
<keyword evidence="2" id="KW-0812">Transmembrane</keyword>
<comment type="similarity">
    <text evidence="1">Belongs to the EamA transporter family.</text>
</comment>
<accession>A0A239FRX2</accession>
<evidence type="ECO:0000256" key="2">
    <source>
        <dbReference type="SAM" id="Phobius"/>
    </source>
</evidence>
<feature type="transmembrane region" description="Helical" evidence="2">
    <location>
        <begin position="232"/>
        <end position="254"/>
    </location>
</feature>
<evidence type="ECO:0000259" key="3">
    <source>
        <dbReference type="Pfam" id="PF00892"/>
    </source>
</evidence>
<dbReference type="GO" id="GO:0016020">
    <property type="term" value="C:membrane"/>
    <property type="evidence" value="ECO:0007669"/>
    <property type="project" value="InterPro"/>
</dbReference>
<evidence type="ECO:0000313" key="4">
    <source>
        <dbReference type="EMBL" id="SNS58594.1"/>
    </source>
</evidence>
<feature type="domain" description="EamA" evidence="3">
    <location>
        <begin position="150"/>
        <end position="277"/>
    </location>
</feature>
<feature type="transmembrane region" description="Helical" evidence="2">
    <location>
        <begin position="60"/>
        <end position="78"/>
    </location>
</feature>
<evidence type="ECO:0000256" key="1">
    <source>
        <dbReference type="ARBA" id="ARBA00007362"/>
    </source>
</evidence>
<dbReference type="InterPro" id="IPR000620">
    <property type="entry name" value="EamA_dom"/>
</dbReference>
<evidence type="ECO:0000313" key="5">
    <source>
        <dbReference type="Proteomes" id="UP000198386"/>
    </source>
</evidence>
<name>A0A239FRX2_9ACTN</name>
<dbReference type="OrthoDB" id="68076at2"/>
<feature type="transmembrane region" description="Helical" evidence="2">
    <location>
        <begin position="112"/>
        <end position="132"/>
    </location>
</feature>
<dbReference type="Pfam" id="PF00892">
    <property type="entry name" value="EamA"/>
    <property type="match status" value="2"/>
</dbReference>
<dbReference type="RefSeq" id="WP_089404792.1">
    <property type="nucleotide sequence ID" value="NZ_FZOH01000006.1"/>
</dbReference>
<keyword evidence="5" id="KW-1185">Reference proteome</keyword>
<proteinExistence type="inferred from homology"/>
<feature type="domain" description="EamA" evidence="3">
    <location>
        <begin position="2"/>
        <end position="131"/>
    </location>
</feature>
<dbReference type="Proteomes" id="UP000198386">
    <property type="component" value="Unassembled WGS sequence"/>
</dbReference>
<reference evidence="5" key="1">
    <citation type="submission" date="2017-06" db="EMBL/GenBank/DDBJ databases">
        <authorList>
            <person name="Varghese N."/>
            <person name="Submissions S."/>
        </authorList>
    </citation>
    <scope>NUCLEOTIDE SEQUENCE [LARGE SCALE GENOMIC DNA]</scope>
    <source>
        <strain evidence="5">DSM 45423</strain>
    </source>
</reference>
<feature type="transmembrane region" description="Helical" evidence="2">
    <location>
        <begin position="144"/>
        <end position="164"/>
    </location>
</feature>
<sequence length="280" mass="27129">MALVLALASAVVYGMADFCGGIASRRAAAATVVAISQAAGLVVVALLLPWLGGEPVRADLVWGAVAGIAGGAGLLLFYRALATGVMSVVAPVTAVSAAALPVLAGLALGERLGAAAAVGIVLALAAVVLVSAEGGLSSLRAARLGSTGPALAAGAGFGLFFVLLERTGDDAGLTPLAAARVVSVLLVGALALATVRSLRVPGRVLPVVLLAGVGDMAANALFLLATQAGGQLAITGVLASLYPASTVVLAQVLLRERLAGAQRAGLAVATAAVVLIALPS</sequence>
<gene>
    <name evidence="4" type="ORF">SAMN04488107_3065</name>
</gene>
<protein>
    <submittedName>
        <fullName evidence="4">Uncharacterized membrane protein</fullName>
    </submittedName>
</protein>
<dbReference type="InterPro" id="IPR037185">
    <property type="entry name" value="EmrE-like"/>
</dbReference>
<dbReference type="EMBL" id="FZOH01000006">
    <property type="protein sequence ID" value="SNS58594.1"/>
    <property type="molecule type" value="Genomic_DNA"/>
</dbReference>
<organism evidence="4 5">
    <name type="scientific">Geodermatophilus saharensis</name>
    <dbReference type="NCBI Taxonomy" id="1137994"/>
    <lineage>
        <taxon>Bacteria</taxon>
        <taxon>Bacillati</taxon>
        <taxon>Actinomycetota</taxon>
        <taxon>Actinomycetes</taxon>
        <taxon>Geodermatophilales</taxon>
        <taxon>Geodermatophilaceae</taxon>
        <taxon>Geodermatophilus</taxon>
    </lineage>
</organism>
<keyword evidence="2" id="KW-0472">Membrane</keyword>